<evidence type="ECO:0000313" key="1">
    <source>
        <dbReference type="EMBL" id="QQP36837.1"/>
    </source>
</evidence>
<organism evidence="1 2">
    <name type="scientific">Caligus rogercresseyi</name>
    <name type="common">Sea louse</name>
    <dbReference type="NCBI Taxonomy" id="217165"/>
    <lineage>
        <taxon>Eukaryota</taxon>
        <taxon>Metazoa</taxon>
        <taxon>Ecdysozoa</taxon>
        <taxon>Arthropoda</taxon>
        <taxon>Crustacea</taxon>
        <taxon>Multicrustacea</taxon>
        <taxon>Hexanauplia</taxon>
        <taxon>Copepoda</taxon>
        <taxon>Siphonostomatoida</taxon>
        <taxon>Caligidae</taxon>
        <taxon>Caligus</taxon>
    </lineage>
</organism>
<feature type="non-terminal residue" evidence="1">
    <location>
        <position position="1"/>
    </location>
</feature>
<evidence type="ECO:0000313" key="2">
    <source>
        <dbReference type="Proteomes" id="UP000595437"/>
    </source>
</evidence>
<keyword evidence="2" id="KW-1185">Reference proteome</keyword>
<protein>
    <submittedName>
        <fullName evidence="1">Uncharacterized protein</fullName>
    </submittedName>
</protein>
<sequence>MSAHEIEAKVSNFRMLLLRQTPLTAASPLATNGPSHLHRHLPNGLLSTRAALQFLKAETRKLFCRTNCREKRLSIPIIDGFIDGRESIPLPDALEVIGSIEALKRRRKRVENHPDVGVIIRITLIIRTMRRVRSPKGR</sequence>
<gene>
    <name evidence="1" type="ORF">FKW44_022048</name>
</gene>
<name>A0A7T8JVK6_CALRO</name>
<proteinExistence type="predicted"/>
<dbReference type="Proteomes" id="UP000595437">
    <property type="component" value="Chromosome 16"/>
</dbReference>
<accession>A0A7T8JVK6</accession>
<dbReference type="AlphaFoldDB" id="A0A7T8JVK6"/>
<dbReference type="EMBL" id="CP045905">
    <property type="protein sequence ID" value="QQP36837.1"/>
    <property type="molecule type" value="Genomic_DNA"/>
</dbReference>
<reference evidence="2" key="1">
    <citation type="submission" date="2021-01" db="EMBL/GenBank/DDBJ databases">
        <title>Caligus Genome Assembly.</title>
        <authorList>
            <person name="Gallardo-Escarate C."/>
        </authorList>
    </citation>
    <scope>NUCLEOTIDE SEQUENCE [LARGE SCALE GENOMIC DNA]</scope>
</reference>